<sequence length="232" mass="26574">MVDYWGKFVKDAEKVVRDANGILKNNYETLAKNVENEARRMKERIDCLNRLREMENQVQQKETTAVPILDEKKKQFLELMETIHKLIDSLQNINTLCNPIIGEPHVNPGAHEIDVSNLNSNREILRDQINAFRQLVANETDEFTSHLTFLSQMDNILQGRILRTICLELQNIIDRGDSEKVKQYGSLAGSLLQQIDGFIMALDWELRNVDGESQLMQSQETEGTSGNNNTLS</sequence>
<feature type="coiled-coil region" evidence="1">
    <location>
        <begin position="115"/>
        <end position="142"/>
    </location>
</feature>
<protein>
    <submittedName>
        <fullName evidence="3">Uncharacterized protein</fullName>
    </submittedName>
</protein>
<organism evidence="2 3">
    <name type="scientific">Caenorhabditis tropicalis</name>
    <dbReference type="NCBI Taxonomy" id="1561998"/>
    <lineage>
        <taxon>Eukaryota</taxon>
        <taxon>Metazoa</taxon>
        <taxon>Ecdysozoa</taxon>
        <taxon>Nematoda</taxon>
        <taxon>Chromadorea</taxon>
        <taxon>Rhabditida</taxon>
        <taxon>Rhabditina</taxon>
        <taxon>Rhabditomorpha</taxon>
        <taxon>Rhabditoidea</taxon>
        <taxon>Rhabditidae</taxon>
        <taxon>Peloderinae</taxon>
        <taxon>Caenorhabditis</taxon>
    </lineage>
</organism>
<evidence type="ECO:0000256" key="1">
    <source>
        <dbReference type="SAM" id="Coils"/>
    </source>
</evidence>
<evidence type="ECO:0000313" key="2">
    <source>
        <dbReference type="Proteomes" id="UP000095282"/>
    </source>
</evidence>
<evidence type="ECO:0000313" key="3">
    <source>
        <dbReference type="WBParaSite" id="Csp11.Scaffold600.g5413.t1"/>
    </source>
</evidence>
<reference evidence="3" key="1">
    <citation type="submission" date="2016-11" db="UniProtKB">
        <authorList>
            <consortium name="WormBaseParasite"/>
        </authorList>
    </citation>
    <scope>IDENTIFICATION</scope>
</reference>
<keyword evidence="2" id="KW-1185">Reference proteome</keyword>
<accession>A0A1I7TFG5</accession>
<dbReference type="eggNOG" id="ENOG502THR1">
    <property type="taxonomic scope" value="Eukaryota"/>
</dbReference>
<dbReference type="WBParaSite" id="Csp11.Scaffold600.g5413.t1">
    <property type="protein sequence ID" value="Csp11.Scaffold600.g5413.t1"/>
    <property type="gene ID" value="Csp11.Scaffold600.g5413"/>
</dbReference>
<dbReference type="STRING" id="1561998.A0A1I7TFG5"/>
<feature type="coiled-coil region" evidence="1">
    <location>
        <begin position="24"/>
        <end position="64"/>
    </location>
</feature>
<dbReference type="Proteomes" id="UP000095282">
    <property type="component" value="Unplaced"/>
</dbReference>
<dbReference type="AlphaFoldDB" id="A0A1I7TFG5"/>
<proteinExistence type="predicted"/>
<name>A0A1I7TFG5_9PELO</name>
<keyword evidence="1" id="KW-0175">Coiled coil</keyword>